<evidence type="ECO:0008006" key="3">
    <source>
        <dbReference type="Google" id="ProtNLM"/>
    </source>
</evidence>
<dbReference type="RefSeq" id="WP_011054697.1">
    <property type="nucleotide sequence ID" value="NC_004070.1"/>
</dbReference>
<sequence>MKKNQKIIEGRLKPPKAFFDWCYEQIPTIRWQNKEKTIETEREHKVYIDNRRLTKRTRLDFFDKFYSFAIVLVTSKRIEIQSYGFYSRYSNGRQSIEVKLCNFEKLANNHHIKLTEQFGQYVPGLTPNFIGSGAYSGTKFYPDDWEEKIKSISELKYLQFPIGLAHHNLPHMYKYRTQIEFLQKIDAWKIANDLAYDVTEYDAWHVRKAVDCRVITKKWLHQNKQFFKNSNRSFREYELERRIKARNGKLVPGIEKILSYQDINKIPKAAKINRFQNWLVKNKVDFNYYIDYLSMLDELGIEIDTDNLIMPKDLVKAHDNVVKLVNQKKSEIEKRKFKNRLKSLSKYEQTIGDYCFRAPVDSGELIREGKTLSHCVGSARYTQAHASGKTTIIFIRRKSDSDKPFYTMEYKAGHIVQVRGKHNQSATEEVQKVVDQWLAIVNKNYKHA</sequence>
<organism evidence="1 2">
    <name type="scientific">Streptococcus pyogenes serotype M3 (strain ATCC BAA-595 / MGAS315)</name>
    <dbReference type="NCBI Taxonomy" id="198466"/>
    <lineage>
        <taxon>Bacteria</taxon>
        <taxon>Bacillati</taxon>
        <taxon>Bacillota</taxon>
        <taxon>Bacilli</taxon>
        <taxon>Lactobacillales</taxon>
        <taxon>Streptococcaceae</taxon>
        <taxon>Streptococcus</taxon>
    </lineage>
</organism>
<dbReference type="Pfam" id="PF14284">
    <property type="entry name" value="PcfJ"/>
    <property type="match status" value="1"/>
</dbReference>
<dbReference type="HOGENOM" id="CLU_059853_0_0_9"/>
<name>A0A0H2UV27_STRP3</name>
<protein>
    <recommendedName>
        <fullName evidence="3">PcfJ-like protein</fullName>
    </recommendedName>
</protein>
<accession>A0A0H2UV27</accession>
<dbReference type="Proteomes" id="UP000000564">
    <property type="component" value="Chromosome"/>
</dbReference>
<evidence type="ECO:0000313" key="2">
    <source>
        <dbReference type="Proteomes" id="UP000000564"/>
    </source>
</evidence>
<proteinExistence type="predicted"/>
<reference evidence="1 2" key="1">
    <citation type="journal article" date="2002" name="Proc. Natl. Acad. Sci. U.S.A.">
        <title>Genome sequence of a serotype M3 strain of group A Streptococcus: phage-encoded toxins, the high-virulence phenotype, and clone emergence.</title>
        <authorList>
            <person name="Beres S.B."/>
            <person name="Sylva G.L."/>
            <person name="Barbian K.D."/>
            <person name="Lei B."/>
            <person name="Hoff J.S."/>
            <person name="Mammarella N.D."/>
            <person name="Liu M.Y."/>
            <person name="Smoot J.C."/>
            <person name="Porcella S.F."/>
            <person name="Parkins L.D."/>
            <person name="Campbell D.S."/>
            <person name="Smith T.M."/>
            <person name="McCormick J.K."/>
            <person name="Leung D.Y."/>
            <person name="Schlievert P.M."/>
            <person name="Musser J.M."/>
        </authorList>
    </citation>
    <scope>NUCLEOTIDE SEQUENCE [LARGE SCALE GENOMIC DNA]</scope>
    <source>
        <strain evidence="2">ATCC BAA-595 / MGAS315</strain>
    </source>
</reference>
<dbReference type="AlphaFoldDB" id="A0A0H2UV27"/>
<gene>
    <name evidence="1" type="ordered locus">SpyM3_1130</name>
</gene>
<dbReference type="InterPro" id="IPR025586">
    <property type="entry name" value="PcfJ"/>
</dbReference>
<dbReference type="KEGG" id="spg:SpyM3_1130"/>
<dbReference type="EMBL" id="AE014074">
    <property type="protein sequence ID" value="AAM79737.1"/>
    <property type="molecule type" value="Genomic_DNA"/>
</dbReference>
<evidence type="ECO:0000313" key="1">
    <source>
        <dbReference type="EMBL" id="AAM79737.1"/>
    </source>
</evidence>